<keyword evidence="5 9" id="KW-1133">Transmembrane helix</keyword>
<dbReference type="EMBL" id="JAPDFW010000062">
    <property type="protein sequence ID" value="KAJ5076210.1"/>
    <property type="molecule type" value="Genomic_DNA"/>
</dbReference>
<feature type="domain" description="SLC12A transporter C-terminal" evidence="11">
    <location>
        <begin position="582"/>
        <end position="699"/>
    </location>
</feature>
<feature type="transmembrane region" description="Helical" evidence="9">
    <location>
        <begin position="330"/>
        <end position="355"/>
    </location>
</feature>
<dbReference type="GO" id="GO:0016020">
    <property type="term" value="C:membrane"/>
    <property type="evidence" value="ECO:0007669"/>
    <property type="project" value="UniProtKB-SubCell"/>
</dbReference>
<keyword evidence="4 9" id="KW-0812">Transmembrane</keyword>
<dbReference type="Pfam" id="PF03522">
    <property type="entry name" value="SLC12"/>
    <property type="match status" value="3"/>
</dbReference>
<dbReference type="Pfam" id="PF00324">
    <property type="entry name" value="AA_permease"/>
    <property type="match status" value="1"/>
</dbReference>
<organism evidence="12 13">
    <name type="scientific">Anaeramoeba ignava</name>
    <name type="common">Anaerobic marine amoeba</name>
    <dbReference type="NCBI Taxonomy" id="1746090"/>
    <lineage>
        <taxon>Eukaryota</taxon>
        <taxon>Metamonada</taxon>
        <taxon>Anaeramoebidae</taxon>
        <taxon>Anaeramoeba</taxon>
    </lineage>
</organism>
<dbReference type="PANTHER" id="PTHR11827:SF72">
    <property type="entry name" value="GH08340P"/>
    <property type="match status" value="1"/>
</dbReference>
<feature type="transmembrane region" description="Helical" evidence="9">
    <location>
        <begin position="131"/>
        <end position="154"/>
    </location>
</feature>
<feature type="transmembrane region" description="Helical" evidence="9">
    <location>
        <begin position="244"/>
        <end position="264"/>
    </location>
</feature>
<comment type="similarity">
    <text evidence="2">Belongs to the SLC12A transporter family.</text>
</comment>
<dbReference type="InterPro" id="IPR004842">
    <property type="entry name" value="SLC12A_fam"/>
</dbReference>
<keyword evidence="13" id="KW-1185">Reference proteome</keyword>
<evidence type="ECO:0000256" key="5">
    <source>
        <dbReference type="ARBA" id="ARBA00022989"/>
    </source>
</evidence>
<evidence type="ECO:0000256" key="7">
    <source>
        <dbReference type="SAM" id="Coils"/>
    </source>
</evidence>
<protein>
    <submittedName>
        <fullName evidence="12">Solute carrier family 12</fullName>
    </submittedName>
</protein>
<evidence type="ECO:0000313" key="13">
    <source>
        <dbReference type="Proteomes" id="UP001149090"/>
    </source>
</evidence>
<keyword evidence="3" id="KW-0813">Transport</keyword>
<feature type="domain" description="Amino acid permease/ SLC12A" evidence="10">
    <location>
        <begin position="104"/>
        <end position="567"/>
    </location>
</feature>
<feature type="domain" description="SLC12A transporter C-terminal" evidence="11">
    <location>
        <begin position="700"/>
        <end position="781"/>
    </location>
</feature>
<dbReference type="OrthoDB" id="2020542at2759"/>
<dbReference type="Proteomes" id="UP001149090">
    <property type="component" value="Unassembled WGS sequence"/>
</dbReference>
<dbReference type="Gene3D" id="1.20.1740.10">
    <property type="entry name" value="Amino acid/polyamine transporter I"/>
    <property type="match status" value="1"/>
</dbReference>
<feature type="coiled-coil region" evidence="7">
    <location>
        <begin position="851"/>
        <end position="881"/>
    </location>
</feature>
<gene>
    <name evidence="12" type="ORF">M0811_06489</name>
</gene>
<feature type="transmembrane region" description="Helical" evidence="9">
    <location>
        <begin position="220"/>
        <end position="237"/>
    </location>
</feature>
<accession>A0A9Q0LPC7</accession>
<reference evidence="12" key="1">
    <citation type="submission" date="2022-10" db="EMBL/GenBank/DDBJ databases">
        <title>Novel sulphate-reducing endosymbionts in the free-living metamonad Anaeramoeba.</title>
        <authorList>
            <person name="Jerlstrom-Hultqvist J."/>
            <person name="Cepicka I."/>
            <person name="Gallot-Lavallee L."/>
            <person name="Salas-Leiva D."/>
            <person name="Curtis B.A."/>
            <person name="Zahonova K."/>
            <person name="Pipaliya S."/>
            <person name="Dacks J."/>
            <person name="Roger A.J."/>
        </authorList>
    </citation>
    <scope>NUCLEOTIDE SEQUENCE</scope>
    <source>
        <strain evidence="12">BMAN</strain>
    </source>
</reference>
<keyword evidence="7" id="KW-0175">Coiled coil</keyword>
<name>A0A9Q0LPC7_ANAIG</name>
<evidence type="ECO:0000256" key="4">
    <source>
        <dbReference type="ARBA" id="ARBA00022692"/>
    </source>
</evidence>
<evidence type="ECO:0000256" key="3">
    <source>
        <dbReference type="ARBA" id="ARBA00022448"/>
    </source>
</evidence>
<feature type="transmembrane region" description="Helical" evidence="9">
    <location>
        <begin position="96"/>
        <end position="119"/>
    </location>
</feature>
<comment type="subcellular location">
    <subcellularLocation>
        <location evidence="1">Membrane</location>
        <topology evidence="1">Multi-pass membrane protein</topology>
    </subcellularLocation>
</comment>
<dbReference type="InterPro" id="IPR004841">
    <property type="entry name" value="AA-permease/SLC12A_dom"/>
</dbReference>
<dbReference type="OMA" id="KNWRPHI"/>
<evidence type="ECO:0000259" key="11">
    <source>
        <dbReference type="Pfam" id="PF03522"/>
    </source>
</evidence>
<keyword evidence="6 9" id="KW-0472">Membrane</keyword>
<feature type="region of interest" description="Disordered" evidence="8">
    <location>
        <begin position="1"/>
        <end position="49"/>
    </location>
</feature>
<dbReference type="FunFam" id="1.20.1740.10:FF:000013">
    <property type="entry name" value="Solute carrier family 12 member"/>
    <property type="match status" value="1"/>
</dbReference>
<sequence length="962" mass="108126">MTDTDWVTTDINTEIELESFTNPEQQEEQTQTQTLSSQTRKKGETPTTSRLFTEAQGRYRVSELLLEQPHSEFFTGKDVIEKRDNEEPSKPKTKKALIGTVLGVYFPSMQNILGILLFLRLPWIIGHAGVGLGLLIVIMCCSIALLTGLSLSAVSTNGVLPPGGAYIMISRALGPAFGGAFGLLYFLGNALLSSLHTLGAVEAFVSITHYNFTNAYNKQIFAMIAITILTLLVYIGIKHVSRFGALFLAVVLISVLSMYLGFFIGPNSRASSEYSAANASKLKSNLDSSFQDATGSTSFPRLLSVYFPAVTGIMSGANRSGDLKDAQHSIPIGTLSAIITVTIIYITCAILFGSVTTRTVLETDKFMVRNIGWPISNIIEIGIILAAIGASLQALTVSPRILQALSKDHLLPFLKPFEKMHKEQEPRRALILTWIIGMIFVQLGEMNNVAPIITVLLLLCYGGINLTCFNLSVLKAPSFRPRWKYFHWSTALIGFILSGVMMFLISWYTTFAALVLIFAIYRYIEWKGVEKEWGDSISGLRFKQALNNLLQLDPREVHHKNWRPQILTLLKVDENGEPTHRELIQFIYQLKENRGLSIAGCVIQGKETQENIIKAESIKQTITQAINQKKVRAFSNVVISQSIESGISFLIQGSGLGALTPNTVVFGWPKNWKSDPIWSFEFVNILHLCHDLGKSVIVCKSLSRFPNNDTILSGTMDLWWFVHDGGLELILALLLKRNKVWQNCELRIFTVAEAHEDENELKSKIETLMYSLRIPAKVLVIKLEAEDFLPFMSHLNEDIHDRHELFDTIHVQKSGSLLMLDEIEQGMLHQSLSLQKLNTHLKLEDEPFVEIENEDEIEKEIEKEKAKAKAKENDKENEKEIESDTDSQFFDRHALRIEAAKRLNLYMIKYSELSEMVLVNLPCPEFEQMPTDYMEYVDVLTNGLSRALLIRGTGREIITINY</sequence>
<evidence type="ECO:0000313" key="12">
    <source>
        <dbReference type="EMBL" id="KAJ5076210.1"/>
    </source>
</evidence>
<feature type="transmembrane region" description="Helical" evidence="9">
    <location>
        <begin position="375"/>
        <end position="397"/>
    </location>
</feature>
<comment type="caution">
    <text evidence="12">The sequence shown here is derived from an EMBL/GenBank/DDBJ whole genome shotgun (WGS) entry which is preliminary data.</text>
</comment>
<evidence type="ECO:0000256" key="1">
    <source>
        <dbReference type="ARBA" id="ARBA00004141"/>
    </source>
</evidence>
<feature type="transmembrane region" description="Helical" evidence="9">
    <location>
        <begin position="485"/>
        <end position="501"/>
    </location>
</feature>
<evidence type="ECO:0000256" key="8">
    <source>
        <dbReference type="SAM" id="MobiDB-lite"/>
    </source>
</evidence>
<dbReference type="InterPro" id="IPR018491">
    <property type="entry name" value="SLC12_C"/>
</dbReference>
<evidence type="ECO:0000256" key="2">
    <source>
        <dbReference type="ARBA" id="ARBA00010593"/>
    </source>
</evidence>
<dbReference type="GO" id="GO:0015377">
    <property type="term" value="F:chloride:monoatomic cation symporter activity"/>
    <property type="evidence" value="ECO:0007669"/>
    <property type="project" value="InterPro"/>
</dbReference>
<feature type="compositionally biased region" description="Polar residues" evidence="8">
    <location>
        <begin position="1"/>
        <end position="12"/>
    </location>
</feature>
<evidence type="ECO:0000256" key="9">
    <source>
        <dbReference type="SAM" id="Phobius"/>
    </source>
</evidence>
<evidence type="ECO:0000256" key="6">
    <source>
        <dbReference type="ARBA" id="ARBA00023136"/>
    </source>
</evidence>
<feature type="domain" description="SLC12A transporter C-terminal" evidence="11">
    <location>
        <begin position="858"/>
        <end position="960"/>
    </location>
</feature>
<proteinExistence type="inferred from homology"/>
<evidence type="ECO:0000259" key="10">
    <source>
        <dbReference type="Pfam" id="PF00324"/>
    </source>
</evidence>
<dbReference type="AlphaFoldDB" id="A0A9Q0LPC7"/>
<dbReference type="PANTHER" id="PTHR11827">
    <property type="entry name" value="SOLUTE CARRIER FAMILY 12, CATION COTRANSPORTERS"/>
    <property type="match status" value="1"/>
</dbReference>
<feature type="transmembrane region" description="Helical" evidence="9">
    <location>
        <begin position="452"/>
        <end position="473"/>
    </location>
</feature>